<dbReference type="InterPro" id="IPR001841">
    <property type="entry name" value="Znf_RING"/>
</dbReference>
<feature type="compositionally biased region" description="Polar residues" evidence="3">
    <location>
        <begin position="1315"/>
        <end position="1329"/>
    </location>
</feature>
<dbReference type="EMBL" id="JAAAXW010000012">
    <property type="protein sequence ID" value="KAF9550248.1"/>
    <property type="molecule type" value="Genomic_DNA"/>
</dbReference>
<feature type="region of interest" description="Disordered" evidence="3">
    <location>
        <begin position="253"/>
        <end position="288"/>
    </location>
</feature>
<keyword evidence="2" id="KW-0694">RNA-binding</keyword>
<dbReference type="SUPFAM" id="SSF54928">
    <property type="entry name" value="RNA-binding domain, RBD"/>
    <property type="match status" value="1"/>
</dbReference>
<feature type="compositionally biased region" description="Low complexity" evidence="3">
    <location>
        <begin position="254"/>
        <end position="277"/>
    </location>
</feature>
<feature type="region of interest" description="Disordered" evidence="3">
    <location>
        <begin position="603"/>
        <end position="651"/>
    </location>
</feature>
<keyword evidence="1" id="KW-0863">Zinc-finger</keyword>
<dbReference type="PROSITE" id="PS50089">
    <property type="entry name" value="ZF_RING_2"/>
    <property type="match status" value="1"/>
</dbReference>
<protein>
    <recommendedName>
        <fullName evidence="8">RING-type domain-containing protein</fullName>
    </recommendedName>
</protein>
<feature type="compositionally biased region" description="Low complexity" evidence="3">
    <location>
        <begin position="605"/>
        <end position="617"/>
    </location>
</feature>
<proteinExistence type="predicted"/>
<feature type="compositionally biased region" description="Low complexity" evidence="3">
    <location>
        <begin position="1332"/>
        <end position="1350"/>
    </location>
</feature>
<dbReference type="InterPro" id="IPR000504">
    <property type="entry name" value="RRM_dom"/>
</dbReference>
<dbReference type="Proteomes" id="UP000723463">
    <property type="component" value="Unassembled WGS sequence"/>
</dbReference>
<organism evidence="6 7">
    <name type="scientific">Mortierella hygrophila</name>
    <dbReference type="NCBI Taxonomy" id="979708"/>
    <lineage>
        <taxon>Eukaryota</taxon>
        <taxon>Fungi</taxon>
        <taxon>Fungi incertae sedis</taxon>
        <taxon>Mucoromycota</taxon>
        <taxon>Mortierellomycotina</taxon>
        <taxon>Mortierellomycetes</taxon>
        <taxon>Mortierellales</taxon>
        <taxon>Mortierellaceae</taxon>
        <taxon>Mortierella</taxon>
    </lineage>
</organism>
<feature type="compositionally biased region" description="Low complexity" evidence="3">
    <location>
        <begin position="1266"/>
        <end position="1290"/>
    </location>
</feature>
<feature type="compositionally biased region" description="Basic and acidic residues" evidence="3">
    <location>
        <begin position="460"/>
        <end position="477"/>
    </location>
</feature>
<evidence type="ECO:0000313" key="7">
    <source>
        <dbReference type="Proteomes" id="UP000723463"/>
    </source>
</evidence>
<feature type="region of interest" description="Disordered" evidence="3">
    <location>
        <begin position="331"/>
        <end position="389"/>
    </location>
</feature>
<feature type="region of interest" description="Disordered" evidence="3">
    <location>
        <begin position="415"/>
        <end position="513"/>
    </location>
</feature>
<feature type="compositionally biased region" description="Low complexity" evidence="3">
    <location>
        <begin position="22"/>
        <end position="40"/>
    </location>
</feature>
<feature type="domain" description="RING-type" evidence="4">
    <location>
        <begin position="524"/>
        <end position="569"/>
    </location>
</feature>
<dbReference type="Gene3D" id="3.30.70.330">
    <property type="match status" value="1"/>
</dbReference>
<feature type="domain" description="RRM" evidence="5">
    <location>
        <begin position="889"/>
        <end position="974"/>
    </location>
</feature>
<evidence type="ECO:0000256" key="3">
    <source>
        <dbReference type="SAM" id="MobiDB-lite"/>
    </source>
</evidence>
<feature type="compositionally biased region" description="Low complexity" evidence="3">
    <location>
        <begin position="331"/>
        <end position="349"/>
    </location>
</feature>
<sequence>MNTREHLSEAGSPRTFESQPRSLSSAPGSSPTLPATTLSTQKRPPQHLLDQRRHTVDYSAWSTQGAFNQPLCVNQIATQRSAAGSDLSNKYDSSMALPWSSHSSESSFTSISDKQEINSSNINLVGNNQRSSNRLHPNAFSQQQHPASGVTNTVTDNFGRRASMSQLSFYGGVWDQPDQALPHRHSSSLQMGYDTYSFPVPASTILGQAEEDSAQNTDWDKDLSGPGSLATIHDDLSFLAESASNHNLALHTFSQRQHQHPPSSLSSSRRNSRILPNPIQPPAISHAKKQSLDELIFKEQDQRQDKLTHLFNASTNSTTCSDLSIPEDDSLTASSTMSSFSNTSNQSNNLQHGGFVPGYDPWAEKTDIMGTKGASDGLDIQSQRRKSESVLHDLSASNLDYLTMRSIYQQSDSLNVPTGSSIPPHFSGRSVSLTNSGAAGEHTMSGPFTGSRTPGMRPESMSHEHHPLSRVESRESDVTGVDTRAPGHHLNSTQPTSHPHFETTIPSESGSSAQLNDGTTLEMCGLCGVQLAIVPFGSCGHRVCNFCHRHEKYRSLRLFQNASPPCPLCIHGVTPAQQSVSSGKPTMPGADANQQKRHYSFPHVPQQTHSGQQGPQQAHLQRPQRQKQTFANRGPHDNTNSDDMGDGYPVNRQYHQTFPIYGAAHATALLRTSSLQLDTAPIIASGNSSISDPSANHGNYAGGAGLTDRFVQNAGNGAHYKPPPGFFPLQASTHGGQNAQRQQHSHRQGLSQYAPSFQPGLSTAPQYHDGGNIAAMGRPGMISPPTGAWREGGSGVVDYTSQEYAYQQQIPMPPQYLQQRRGSQQHMVLPPMIGNMPQGYQHYGHAMNNLAGPGAASGAPSAVLSFPILPDLPPAVPPTKPKTKAIQWAVVRVTNIPWDVSLQDMLGFFAGFPYPPEHLLAQNVHILMDRTSGKTFNSAFIELALTTRQAGMVAQARNQRVLKGRQVSVELSSQDELLRSVFPKWTGDFVDGEPLIPGERVSIQGADEEGDRDGQNVAPWLMDSAKQGQPTPPFVTRDEINALLVICRNYKLHFSRKCAERPFENILSILAKYPWHQSHRVLPLHRDHIFELLKLSIESLRMHLSKEYNTIHPTLLTRMVRCAILTPAFTERQKNMVLVVAGVTCPEDLVGWMAPPAPVEAVVTPLDTPDGLSVVAENAEDDSVFPSDPDISLAKGEHELSEVKSIEEAIECLSISESATGEVLGEFSKAATATDAKASPVTEPKEVKPSMPVTTWAAVAAPSAKATGPTESASSESTPTATLAPPSNTSHKSGARGLTLAPSYAAAVVQTTGGDVTPKGSSQAFQNPCGNLELGSNESGSPSSPTSLGSLVAHSSSNAWKSLGSHYRHNSGRSLSISGISSFTSSNTQFMPVSTIPYTFPSLTSASAANSTLSPFRSAFLKNSGEPFGGDGSGFGVHSTALIASGRHHRGGSLPKLAIPRGASETTSSSTTASSASSLVVTPFNTSPVSATPAVTGEKSTSESILNAIKTITQSTPRLTKSGSINQMPLSVSSTLLSGTTSTTSQNSGSIGGLGLGYKQQRREGGETL</sequence>
<evidence type="ECO:0008006" key="8">
    <source>
        <dbReference type="Google" id="ProtNLM"/>
    </source>
</evidence>
<dbReference type="GO" id="GO:0003723">
    <property type="term" value="F:RNA binding"/>
    <property type="evidence" value="ECO:0007669"/>
    <property type="project" value="UniProtKB-UniRule"/>
</dbReference>
<comment type="caution">
    <text evidence="6">The sequence shown here is derived from an EMBL/GenBank/DDBJ whole genome shotgun (WGS) entry which is preliminary data.</text>
</comment>
<reference evidence="6" key="1">
    <citation type="journal article" date="2020" name="Fungal Divers.">
        <title>Resolving the Mortierellaceae phylogeny through synthesis of multi-gene phylogenetics and phylogenomics.</title>
        <authorList>
            <person name="Vandepol N."/>
            <person name="Liber J."/>
            <person name="Desiro A."/>
            <person name="Na H."/>
            <person name="Kennedy M."/>
            <person name="Barry K."/>
            <person name="Grigoriev I.V."/>
            <person name="Miller A.N."/>
            <person name="O'Donnell K."/>
            <person name="Stajich J.E."/>
            <person name="Bonito G."/>
        </authorList>
    </citation>
    <scope>NUCLEOTIDE SEQUENCE</scope>
    <source>
        <strain evidence="6">NRRL 2591</strain>
    </source>
</reference>
<feature type="region of interest" description="Disordered" evidence="3">
    <location>
        <begin position="1315"/>
        <end position="1350"/>
    </location>
</feature>
<feature type="compositionally biased region" description="Low complexity" evidence="3">
    <location>
        <begin position="1536"/>
        <end position="1549"/>
    </location>
</feature>
<feature type="region of interest" description="Disordered" evidence="3">
    <location>
        <begin position="730"/>
        <end position="779"/>
    </location>
</feature>
<accession>A0A9P6FHF2</accession>
<evidence type="ECO:0000256" key="2">
    <source>
        <dbReference type="PROSITE-ProRule" id="PRU00176"/>
    </source>
</evidence>
<feature type="region of interest" description="Disordered" evidence="3">
    <location>
        <begin position="1"/>
        <end position="51"/>
    </location>
</feature>
<dbReference type="InterPro" id="IPR035979">
    <property type="entry name" value="RBD_domain_sf"/>
</dbReference>
<evidence type="ECO:0000259" key="5">
    <source>
        <dbReference type="PROSITE" id="PS50102"/>
    </source>
</evidence>
<feature type="region of interest" description="Disordered" evidence="3">
    <location>
        <begin position="1536"/>
        <end position="1569"/>
    </location>
</feature>
<evidence type="ECO:0000313" key="6">
    <source>
        <dbReference type="EMBL" id="KAF9550248.1"/>
    </source>
</evidence>
<feature type="region of interest" description="Disordered" evidence="3">
    <location>
        <begin position="1231"/>
        <end position="1250"/>
    </location>
</feature>
<keyword evidence="1" id="KW-0479">Metal-binding</keyword>
<feature type="compositionally biased region" description="Polar residues" evidence="3">
    <location>
        <begin position="626"/>
        <end position="642"/>
    </location>
</feature>
<feature type="compositionally biased region" description="Polar residues" evidence="3">
    <location>
        <begin position="730"/>
        <end position="765"/>
    </location>
</feature>
<feature type="region of interest" description="Disordered" evidence="3">
    <location>
        <begin position="1261"/>
        <end position="1296"/>
    </location>
</feature>
<keyword evidence="1" id="KW-0862">Zinc</keyword>
<feature type="region of interest" description="Disordered" evidence="3">
    <location>
        <begin position="123"/>
        <end position="149"/>
    </location>
</feature>
<feature type="compositionally biased region" description="Polar residues" evidence="3">
    <location>
        <begin position="504"/>
        <end position="513"/>
    </location>
</feature>
<gene>
    <name evidence="6" type="ORF">EC957_001155</name>
</gene>
<dbReference type="GO" id="GO:0008270">
    <property type="term" value="F:zinc ion binding"/>
    <property type="evidence" value="ECO:0007669"/>
    <property type="project" value="UniProtKB-KW"/>
</dbReference>
<name>A0A9P6FHF2_9FUNG</name>
<dbReference type="InterPro" id="IPR012677">
    <property type="entry name" value="Nucleotide-bd_a/b_plait_sf"/>
</dbReference>
<evidence type="ECO:0000256" key="1">
    <source>
        <dbReference type="PROSITE-ProRule" id="PRU00175"/>
    </source>
</evidence>
<keyword evidence="7" id="KW-1185">Reference proteome</keyword>
<dbReference type="CDD" id="cd12254">
    <property type="entry name" value="RRM_hnRNPH_ESRPs_RBM12_like"/>
    <property type="match status" value="1"/>
</dbReference>
<evidence type="ECO:0000259" key="4">
    <source>
        <dbReference type="PROSITE" id="PS50089"/>
    </source>
</evidence>
<dbReference type="PROSITE" id="PS50102">
    <property type="entry name" value="RRM"/>
    <property type="match status" value="1"/>
</dbReference>